<dbReference type="FunFam" id="3.40.605.10:FF:000004">
    <property type="entry name" value="Aldehyde dehydrogenase"/>
    <property type="match status" value="1"/>
</dbReference>
<feature type="active site" evidence="7 8">
    <location>
        <position position="226"/>
    </location>
</feature>
<comment type="similarity">
    <text evidence="1 6 9">Belongs to the aldehyde dehydrogenase family.</text>
</comment>
<evidence type="ECO:0000313" key="12">
    <source>
        <dbReference type="Proteomes" id="UP000030063"/>
    </source>
</evidence>
<accession>A0A0A1YEC6</accession>
<evidence type="ECO:0000256" key="2">
    <source>
        <dbReference type="ARBA" id="ARBA00023002"/>
    </source>
</evidence>
<dbReference type="eggNOG" id="COG1012">
    <property type="taxonomic scope" value="Bacteria"/>
</dbReference>
<dbReference type="Pfam" id="PF00171">
    <property type="entry name" value="Aldedh"/>
    <property type="match status" value="1"/>
</dbReference>
<dbReference type="AlphaFoldDB" id="A0A0A1YEC6"/>
<evidence type="ECO:0000259" key="10">
    <source>
        <dbReference type="Pfam" id="PF00171"/>
    </source>
</evidence>
<organism evidence="11 12">
    <name type="scientific">Pseudomonas taeanensis MS-3</name>
    <dbReference type="NCBI Taxonomy" id="1395571"/>
    <lineage>
        <taxon>Bacteria</taxon>
        <taxon>Pseudomonadati</taxon>
        <taxon>Pseudomonadota</taxon>
        <taxon>Gammaproteobacteria</taxon>
        <taxon>Pseudomonadales</taxon>
        <taxon>Pseudomonadaceae</taxon>
        <taxon>Pseudomonas</taxon>
    </lineage>
</organism>
<dbReference type="PROSITE" id="PS00070">
    <property type="entry name" value="ALDEHYDE_DEHYDR_CYS"/>
    <property type="match status" value="1"/>
</dbReference>
<dbReference type="InterPro" id="IPR016161">
    <property type="entry name" value="Ald_DH/histidinol_DH"/>
</dbReference>
<dbReference type="InterPro" id="IPR016163">
    <property type="entry name" value="Ald_DH_C"/>
</dbReference>
<dbReference type="InterPro" id="IPR016162">
    <property type="entry name" value="Ald_DH_N"/>
</dbReference>
<dbReference type="Gene3D" id="3.40.309.10">
    <property type="entry name" value="Aldehyde Dehydrogenase, Chain A, domain 2"/>
    <property type="match status" value="1"/>
</dbReference>
<evidence type="ECO:0000256" key="4">
    <source>
        <dbReference type="ARBA" id="ARBA00051482"/>
    </source>
</evidence>
<evidence type="ECO:0000256" key="8">
    <source>
        <dbReference type="PROSITE-ProRule" id="PRU10007"/>
    </source>
</evidence>
<dbReference type="STRING" id="1395571.TMS3_0120730"/>
<dbReference type="PANTHER" id="PTHR43570:SF20">
    <property type="entry name" value="ALDEHYDE DEHYDROGENASE ALDX-RELATED"/>
    <property type="match status" value="1"/>
</dbReference>
<comment type="catalytic activity">
    <reaction evidence="4">
        <text>(E)-coniferaldehyde + NAD(+) + H2O = (E)-ferulate + NADH + 2 H(+)</text>
        <dbReference type="Rhea" id="RHEA:23968"/>
        <dbReference type="ChEBI" id="CHEBI:15377"/>
        <dbReference type="ChEBI" id="CHEBI:15378"/>
        <dbReference type="ChEBI" id="CHEBI:16547"/>
        <dbReference type="ChEBI" id="CHEBI:29749"/>
        <dbReference type="ChEBI" id="CHEBI:57540"/>
        <dbReference type="ChEBI" id="CHEBI:57945"/>
        <dbReference type="EC" id="1.2.1.68"/>
    </reaction>
</comment>
<name>A0A0A1YEC6_9PSED</name>
<dbReference type="InterPro" id="IPR015590">
    <property type="entry name" value="Aldehyde_DH_dom"/>
</dbReference>
<dbReference type="PROSITE" id="PS00687">
    <property type="entry name" value="ALDEHYDE_DEHYDR_GLU"/>
    <property type="match status" value="1"/>
</dbReference>
<keyword evidence="2 6" id="KW-0560">Oxidoreductase</keyword>
<feature type="active site" evidence="7">
    <location>
        <position position="260"/>
    </location>
</feature>
<dbReference type="Proteomes" id="UP000030063">
    <property type="component" value="Unassembled WGS sequence"/>
</dbReference>
<dbReference type="GO" id="GO:0004029">
    <property type="term" value="F:aldehyde dehydrogenase (NAD+) activity"/>
    <property type="evidence" value="ECO:0007669"/>
    <property type="project" value="TreeGrafter"/>
</dbReference>
<dbReference type="GO" id="GO:0006081">
    <property type="term" value="P:aldehyde metabolic process"/>
    <property type="evidence" value="ECO:0007669"/>
    <property type="project" value="InterPro"/>
</dbReference>
<keyword evidence="12" id="KW-1185">Reference proteome</keyword>
<dbReference type="FunFam" id="3.40.309.10:FF:000003">
    <property type="entry name" value="Aldehyde dehydrogenase"/>
    <property type="match status" value="1"/>
</dbReference>
<dbReference type="PANTHER" id="PTHR43570">
    <property type="entry name" value="ALDEHYDE DEHYDROGENASE"/>
    <property type="match status" value="1"/>
</dbReference>
<evidence type="ECO:0000256" key="3">
    <source>
        <dbReference type="ARBA" id="ARBA00023027"/>
    </source>
</evidence>
<dbReference type="EMBL" id="AWSQ01000008">
    <property type="protein sequence ID" value="KFX68160.1"/>
    <property type="molecule type" value="Genomic_DNA"/>
</dbReference>
<proteinExistence type="inferred from homology"/>
<dbReference type="OrthoDB" id="9812625at2"/>
<dbReference type="SUPFAM" id="SSF53720">
    <property type="entry name" value="ALDH-like"/>
    <property type="match status" value="1"/>
</dbReference>
<evidence type="ECO:0000256" key="6">
    <source>
        <dbReference type="PIRNR" id="PIRNR036492"/>
    </source>
</evidence>
<evidence type="ECO:0000256" key="9">
    <source>
        <dbReference type="RuleBase" id="RU003345"/>
    </source>
</evidence>
<dbReference type="GO" id="GO:0050269">
    <property type="term" value="F:coniferyl-aldehyde dehydrogenase [NAD(P)+] activity"/>
    <property type="evidence" value="ECO:0007669"/>
    <property type="project" value="UniProtKB-EC"/>
</dbReference>
<evidence type="ECO:0000313" key="11">
    <source>
        <dbReference type="EMBL" id="KFX68160.1"/>
    </source>
</evidence>
<comment type="caution">
    <text evidence="11">The sequence shown here is derived from an EMBL/GenBank/DDBJ whole genome shotgun (WGS) entry which is preliminary data.</text>
</comment>
<protein>
    <recommendedName>
        <fullName evidence="6">Aldehyde dehydrogenase</fullName>
    </recommendedName>
</protein>
<feature type="domain" description="Aldehyde dehydrogenase" evidence="10">
    <location>
        <begin position="21"/>
        <end position="450"/>
    </location>
</feature>
<keyword evidence="3" id="KW-0520">NAD</keyword>
<dbReference type="InterPro" id="IPR012394">
    <property type="entry name" value="Aldehyde_DH_NAD(P)"/>
</dbReference>
<evidence type="ECO:0000256" key="1">
    <source>
        <dbReference type="ARBA" id="ARBA00009986"/>
    </source>
</evidence>
<gene>
    <name evidence="11" type="ORF">TMS3_0120730</name>
</gene>
<evidence type="ECO:0000256" key="7">
    <source>
        <dbReference type="PIRSR" id="PIRSR036492-1"/>
    </source>
</evidence>
<reference evidence="11 12" key="1">
    <citation type="journal article" date="2014" name="Genome Announc.">
        <title>Draft Genome Sequence of Petroleum Oil-Degrading Marine Bacterium Pseudomonas taeanensis Strain MS-3, Isolated from a Crude Oil-Contaminated Seashore.</title>
        <authorList>
            <person name="Lee S.Y."/>
            <person name="Kim S.H."/>
            <person name="Lee D.G."/>
            <person name="Shin S."/>
            <person name="Yun S.H."/>
            <person name="Choi C.W."/>
            <person name="Chung Y.H."/>
            <person name="Choi J.S."/>
            <person name="Kahng H.Y."/>
            <person name="Kim S.I."/>
        </authorList>
    </citation>
    <scope>NUCLEOTIDE SEQUENCE [LARGE SCALE GENOMIC DNA]</scope>
    <source>
        <strain evidence="11 12">MS-3</strain>
    </source>
</reference>
<dbReference type="InterPro" id="IPR016160">
    <property type="entry name" value="Ald_DH_CS_CYS"/>
</dbReference>
<dbReference type="Gene3D" id="3.40.605.10">
    <property type="entry name" value="Aldehyde Dehydrogenase, Chain A, domain 1"/>
    <property type="match status" value="1"/>
</dbReference>
<dbReference type="RefSeq" id="WP_022963143.1">
    <property type="nucleotide sequence ID" value="NZ_AWSQ01000008.1"/>
</dbReference>
<dbReference type="CDD" id="cd07134">
    <property type="entry name" value="ALDH_AlkH-like"/>
    <property type="match status" value="1"/>
</dbReference>
<dbReference type="InterPro" id="IPR029510">
    <property type="entry name" value="Ald_DH_CS_GLU"/>
</dbReference>
<dbReference type="GO" id="GO:0005737">
    <property type="term" value="C:cytoplasm"/>
    <property type="evidence" value="ECO:0007669"/>
    <property type="project" value="TreeGrafter"/>
</dbReference>
<dbReference type="PIRSF" id="PIRSF036492">
    <property type="entry name" value="ALDH"/>
    <property type="match status" value="1"/>
</dbReference>
<evidence type="ECO:0000256" key="5">
    <source>
        <dbReference type="ARBA" id="ARBA00051636"/>
    </source>
</evidence>
<comment type="catalytic activity">
    <reaction evidence="5">
        <text>(E)-coniferaldehyde + NADP(+) + H2O = (E)-ferulate + NADPH + 2 H(+)</text>
        <dbReference type="Rhea" id="RHEA:23964"/>
        <dbReference type="ChEBI" id="CHEBI:15377"/>
        <dbReference type="ChEBI" id="CHEBI:15378"/>
        <dbReference type="ChEBI" id="CHEBI:16547"/>
        <dbReference type="ChEBI" id="CHEBI:29749"/>
        <dbReference type="ChEBI" id="CHEBI:57783"/>
        <dbReference type="ChEBI" id="CHEBI:58349"/>
        <dbReference type="EC" id="1.2.1.68"/>
    </reaction>
</comment>
<sequence length="483" mass="53211">MTMHTRLAESNSSTESHSVIDIFNAQKKASSARRGKFSLAERIAALNILKEIIQRRESEIIAALAADFRKPASEVKLTEIFPVLQEISHAKRNLKTWMMPRRVKAALSVLGTKARLSFEPKGVCLIIAPWNYPFNLSFGPLVSALAAGNSVIIKPSELTPHTASLIGSIIREAFSVDLVTVVEGDAAVSQELLTLPFDHIFFTGSPRVGKLVMEAAAKTLASVTLELGGKSPTIIGPTANLKKAARNIVWGKFSNNGQTCIAPDHVFVHRSIAHDFHKIIMEEVTRVYGKDFEAQKKSPDYCRIVNDQHLNRLYELIGDAKSKGAKILQGGEIDALDRFVAPTIISKVTPEMDISREEIFGPLLPIIEYDDIDHVIKQINDNAKPLALYIFSEDKEFAQDIVGRTSSGSVGINLSVVQFLHPNLPFGGVNNSGIGSAHGFYGFQAFSHEKPILLDRFSITHLLFPPYTGKVKRLISMTVRYLS</sequence>